<organism evidence="1 2">
    <name type="scientific">Aliidongia dinghuensis</name>
    <dbReference type="NCBI Taxonomy" id="1867774"/>
    <lineage>
        <taxon>Bacteria</taxon>
        <taxon>Pseudomonadati</taxon>
        <taxon>Pseudomonadota</taxon>
        <taxon>Alphaproteobacteria</taxon>
        <taxon>Rhodospirillales</taxon>
        <taxon>Dongiaceae</taxon>
        <taxon>Aliidongia</taxon>
    </lineage>
</organism>
<protein>
    <recommendedName>
        <fullName evidence="3">SMI1/KNR4 family protein</fullName>
    </recommendedName>
</protein>
<dbReference type="RefSeq" id="WP_189047287.1">
    <property type="nucleotide sequence ID" value="NZ_BMJQ01000007.1"/>
</dbReference>
<proteinExistence type="predicted"/>
<reference evidence="1" key="2">
    <citation type="submission" date="2020-09" db="EMBL/GenBank/DDBJ databases">
        <authorList>
            <person name="Sun Q."/>
            <person name="Zhou Y."/>
        </authorList>
    </citation>
    <scope>NUCLEOTIDE SEQUENCE</scope>
    <source>
        <strain evidence="1">CGMCC 1.15725</strain>
    </source>
</reference>
<reference evidence="1" key="1">
    <citation type="journal article" date="2014" name="Int. J. Syst. Evol. Microbiol.">
        <title>Complete genome sequence of Corynebacterium casei LMG S-19264T (=DSM 44701T), isolated from a smear-ripened cheese.</title>
        <authorList>
            <consortium name="US DOE Joint Genome Institute (JGI-PGF)"/>
            <person name="Walter F."/>
            <person name="Albersmeier A."/>
            <person name="Kalinowski J."/>
            <person name="Ruckert C."/>
        </authorList>
    </citation>
    <scope>NUCLEOTIDE SEQUENCE</scope>
    <source>
        <strain evidence="1">CGMCC 1.15725</strain>
    </source>
</reference>
<dbReference type="AlphaFoldDB" id="A0A8J2YVQ7"/>
<evidence type="ECO:0000313" key="1">
    <source>
        <dbReference type="EMBL" id="GGF22701.1"/>
    </source>
</evidence>
<evidence type="ECO:0000313" key="2">
    <source>
        <dbReference type="Proteomes" id="UP000646365"/>
    </source>
</evidence>
<sequence length="135" mass="15281">MDVRTVQSALLARGVKLAPPASKADLDRLGQLIGPRTDGALFELYSTFNGFEDYDRKSQIFIWPIARVLQERDLDTTVAGAKYVAFGDVMIDSDFLILCSESSERPIYLRHEQREMAESLLDFLKRLTDGAFDFL</sequence>
<name>A0A8J2YVQ7_9PROT</name>
<accession>A0A8J2YVQ7</accession>
<dbReference type="Proteomes" id="UP000646365">
    <property type="component" value="Unassembled WGS sequence"/>
</dbReference>
<keyword evidence="2" id="KW-1185">Reference proteome</keyword>
<comment type="caution">
    <text evidence="1">The sequence shown here is derived from an EMBL/GenBank/DDBJ whole genome shotgun (WGS) entry which is preliminary data.</text>
</comment>
<gene>
    <name evidence="1" type="ORF">GCM10011611_30960</name>
</gene>
<dbReference type="EMBL" id="BMJQ01000007">
    <property type="protein sequence ID" value="GGF22701.1"/>
    <property type="molecule type" value="Genomic_DNA"/>
</dbReference>
<evidence type="ECO:0008006" key="3">
    <source>
        <dbReference type="Google" id="ProtNLM"/>
    </source>
</evidence>